<accession>A0ABW2FJN4</accession>
<protein>
    <submittedName>
        <fullName evidence="1">Uncharacterized protein</fullName>
    </submittedName>
</protein>
<dbReference type="EMBL" id="JBHTAI010000033">
    <property type="protein sequence ID" value="MFC7153352.1"/>
    <property type="molecule type" value="Genomic_DNA"/>
</dbReference>
<reference evidence="2" key="1">
    <citation type="journal article" date="2019" name="Int. J. Syst. Evol. Microbiol.">
        <title>The Global Catalogue of Microorganisms (GCM) 10K type strain sequencing project: providing services to taxonomists for standard genome sequencing and annotation.</title>
        <authorList>
            <consortium name="The Broad Institute Genomics Platform"/>
            <consortium name="The Broad Institute Genome Sequencing Center for Infectious Disease"/>
            <person name="Wu L."/>
            <person name="Ma J."/>
        </authorList>
    </citation>
    <scope>NUCLEOTIDE SEQUENCE [LARGE SCALE GENOMIC DNA]</scope>
    <source>
        <strain evidence="2">KCTC 12907</strain>
    </source>
</reference>
<organism evidence="1 2">
    <name type="scientific">Cohnella cellulosilytica</name>
    <dbReference type="NCBI Taxonomy" id="986710"/>
    <lineage>
        <taxon>Bacteria</taxon>
        <taxon>Bacillati</taxon>
        <taxon>Bacillota</taxon>
        <taxon>Bacilli</taxon>
        <taxon>Bacillales</taxon>
        <taxon>Paenibacillaceae</taxon>
        <taxon>Cohnella</taxon>
    </lineage>
</organism>
<gene>
    <name evidence="1" type="ORF">ACFQMJ_32915</name>
</gene>
<sequence length="54" mass="5679">MTYVSTNVDCRFVSSWPLTVSAASCSCAGLLVQRSPVFLSATAICVLSGRTYSA</sequence>
<proteinExistence type="predicted"/>
<name>A0ABW2FJN4_9BACL</name>
<evidence type="ECO:0000313" key="2">
    <source>
        <dbReference type="Proteomes" id="UP001596378"/>
    </source>
</evidence>
<comment type="caution">
    <text evidence="1">The sequence shown here is derived from an EMBL/GenBank/DDBJ whole genome shotgun (WGS) entry which is preliminary data.</text>
</comment>
<dbReference type="Proteomes" id="UP001596378">
    <property type="component" value="Unassembled WGS sequence"/>
</dbReference>
<dbReference type="RefSeq" id="WP_378107554.1">
    <property type="nucleotide sequence ID" value="NZ_JBHSUP010000026.1"/>
</dbReference>
<evidence type="ECO:0000313" key="1">
    <source>
        <dbReference type="EMBL" id="MFC7153352.1"/>
    </source>
</evidence>
<keyword evidence="2" id="KW-1185">Reference proteome</keyword>